<gene>
    <name evidence="2" type="ORF">EYF80_009493</name>
</gene>
<protein>
    <submittedName>
        <fullName evidence="2">Uncharacterized protein</fullName>
    </submittedName>
</protein>
<evidence type="ECO:0000313" key="3">
    <source>
        <dbReference type="Proteomes" id="UP000314294"/>
    </source>
</evidence>
<name>A0A4Z2IRD1_9TELE</name>
<proteinExistence type="predicted"/>
<dbReference type="AlphaFoldDB" id="A0A4Z2IRD1"/>
<dbReference type="OrthoDB" id="1738954at2759"/>
<dbReference type="EMBL" id="SRLO01000056">
    <property type="protein sequence ID" value="TNN80168.1"/>
    <property type="molecule type" value="Genomic_DNA"/>
</dbReference>
<feature type="compositionally biased region" description="Basic residues" evidence="1">
    <location>
        <begin position="37"/>
        <end position="49"/>
    </location>
</feature>
<accession>A0A4Z2IRD1</accession>
<evidence type="ECO:0000256" key="1">
    <source>
        <dbReference type="SAM" id="MobiDB-lite"/>
    </source>
</evidence>
<keyword evidence="3" id="KW-1185">Reference proteome</keyword>
<sequence length="142" mass="15824">MKSTFSCSLCLCKVDIPHLQPTERLLTEDLELTARGQAKKRAKPKRTKQQRQVSRNPVLFSTGEGSVFNAQNKRSETVGAVAVQGDGRLEVQAKIVDEEYVDESYSASPCKASSMIQTASAELFVCSRKKMKFNQKFFTKLG</sequence>
<dbReference type="Proteomes" id="UP000314294">
    <property type="component" value="Unassembled WGS sequence"/>
</dbReference>
<organism evidence="2 3">
    <name type="scientific">Liparis tanakae</name>
    <name type="common">Tanaka's snailfish</name>
    <dbReference type="NCBI Taxonomy" id="230148"/>
    <lineage>
        <taxon>Eukaryota</taxon>
        <taxon>Metazoa</taxon>
        <taxon>Chordata</taxon>
        <taxon>Craniata</taxon>
        <taxon>Vertebrata</taxon>
        <taxon>Euteleostomi</taxon>
        <taxon>Actinopterygii</taxon>
        <taxon>Neopterygii</taxon>
        <taxon>Teleostei</taxon>
        <taxon>Neoteleostei</taxon>
        <taxon>Acanthomorphata</taxon>
        <taxon>Eupercaria</taxon>
        <taxon>Perciformes</taxon>
        <taxon>Cottioidei</taxon>
        <taxon>Cottales</taxon>
        <taxon>Liparidae</taxon>
        <taxon>Liparis</taxon>
    </lineage>
</organism>
<evidence type="ECO:0000313" key="2">
    <source>
        <dbReference type="EMBL" id="TNN80168.1"/>
    </source>
</evidence>
<feature type="region of interest" description="Disordered" evidence="1">
    <location>
        <begin position="34"/>
        <end position="56"/>
    </location>
</feature>
<comment type="caution">
    <text evidence="2">The sequence shown here is derived from an EMBL/GenBank/DDBJ whole genome shotgun (WGS) entry which is preliminary data.</text>
</comment>
<reference evidence="2 3" key="1">
    <citation type="submission" date="2019-03" db="EMBL/GenBank/DDBJ databases">
        <title>First draft genome of Liparis tanakae, snailfish: a comprehensive survey of snailfish specific genes.</title>
        <authorList>
            <person name="Kim W."/>
            <person name="Song I."/>
            <person name="Jeong J.-H."/>
            <person name="Kim D."/>
            <person name="Kim S."/>
            <person name="Ryu S."/>
            <person name="Song J.Y."/>
            <person name="Lee S.K."/>
        </authorList>
    </citation>
    <scope>NUCLEOTIDE SEQUENCE [LARGE SCALE GENOMIC DNA]</scope>
    <source>
        <tissue evidence="2">Muscle</tissue>
    </source>
</reference>